<dbReference type="GO" id="GO:0005634">
    <property type="term" value="C:nucleus"/>
    <property type="evidence" value="ECO:0007669"/>
    <property type="project" value="InterPro"/>
</dbReference>
<proteinExistence type="inferred from homology"/>
<feature type="region of interest" description="Disordered" evidence="2">
    <location>
        <begin position="20"/>
        <end position="52"/>
    </location>
</feature>
<dbReference type="PANTHER" id="PTHR11875">
    <property type="entry name" value="TESTIS-SPECIFIC Y-ENCODED PROTEIN"/>
    <property type="match status" value="1"/>
</dbReference>
<dbReference type="InterPro" id="IPR037231">
    <property type="entry name" value="NAP-like_sf"/>
</dbReference>
<name>A0A5N4CXN2_CAMDR</name>
<dbReference type="GO" id="GO:0006334">
    <property type="term" value="P:nucleosome assembly"/>
    <property type="evidence" value="ECO:0007669"/>
    <property type="project" value="InterPro"/>
</dbReference>
<sequence>MGEELVLMMADIMEVVEMVGEEEEEEEHQEQGPAEPGWGPRTHKIGQRRKPHLDRRRAIIQVILGFWAKANHPWMSAMIGDQDKGALSYTINLEVQELGHPTYCRRIAEIIGKDLWPNPLHCYPREEGTGRELQMKVTEHQSLAK</sequence>
<dbReference type="EMBL" id="JWIN03000018">
    <property type="protein sequence ID" value="KAB1263579.1"/>
    <property type="molecule type" value="Genomic_DNA"/>
</dbReference>
<evidence type="ECO:0000256" key="2">
    <source>
        <dbReference type="SAM" id="MobiDB-lite"/>
    </source>
</evidence>
<gene>
    <name evidence="3" type="ORF">Cadr_000024152</name>
</gene>
<keyword evidence="4" id="KW-1185">Reference proteome</keyword>
<organism evidence="3 4">
    <name type="scientific">Camelus dromedarius</name>
    <name type="common">Dromedary</name>
    <name type="synonym">Arabian camel</name>
    <dbReference type="NCBI Taxonomy" id="9838"/>
    <lineage>
        <taxon>Eukaryota</taxon>
        <taxon>Metazoa</taxon>
        <taxon>Chordata</taxon>
        <taxon>Craniata</taxon>
        <taxon>Vertebrata</taxon>
        <taxon>Euteleostomi</taxon>
        <taxon>Mammalia</taxon>
        <taxon>Eutheria</taxon>
        <taxon>Laurasiatheria</taxon>
        <taxon>Artiodactyla</taxon>
        <taxon>Tylopoda</taxon>
        <taxon>Camelidae</taxon>
        <taxon>Camelus</taxon>
    </lineage>
</organism>
<reference evidence="3 4" key="1">
    <citation type="journal article" date="2019" name="Mol. Ecol. Resour.">
        <title>Improving Illumina assemblies with Hi-C and long reads: an example with the North African dromedary.</title>
        <authorList>
            <person name="Elbers J.P."/>
            <person name="Rogers M.F."/>
            <person name="Perelman P.L."/>
            <person name="Proskuryakova A.A."/>
            <person name="Serdyukova N.A."/>
            <person name="Johnson W.E."/>
            <person name="Horin P."/>
            <person name="Corander J."/>
            <person name="Murphy D."/>
            <person name="Burger P.A."/>
        </authorList>
    </citation>
    <scope>NUCLEOTIDE SEQUENCE [LARGE SCALE GENOMIC DNA]</scope>
    <source>
        <strain evidence="3">Drom800</strain>
        <tissue evidence="3">Blood</tissue>
    </source>
</reference>
<evidence type="ECO:0000256" key="1">
    <source>
        <dbReference type="ARBA" id="ARBA00009947"/>
    </source>
</evidence>
<dbReference type="SUPFAM" id="SSF143113">
    <property type="entry name" value="NAP-like"/>
    <property type="match status" value="1"/>
</dbReference>
<comment type="caution">
    <text evidence="3">The sequence shown here is derived from an EMBL/GenBank/DDBJ whole genome shotgun (WGS) entry which is preliminary data.</text>
</comment>
<dbReference type="AlphaFoldDB" id="A0A5N4CXN2"/>
<accession>A0A5N4CXN2</accession>
<evidence type="ECO:0000313" key="4">
    <source>
        <dbReference type="Proteomes" id="UP000299084"/>
    </source>
</evidence>
<dbReference type="InterPro" id="IPR002164">
    <property type="entry name" value="NAP_family"/>
</dbReference>
<protein>
    <submittedName>
        <fullName evidence="3">Testis-specific Y-encoded protein 4</fullName>
    </submittedName>
</protein>
<comment type="similarity">
    <text evidence="1">Belongs to the nucleosome assembly protein (NAP) family.</text>
</comment>
<feature type="compositionally biased region" description="Basic residues" evidence="2">
    <location>
        <begin position="41"/>
        <end position="52"/>
    </location>
</feature>
<dbReference type="Proteomes" id="UP000299084">
    <property type="component" value="Unassembled WGS sequence"/>
</dbReference>
<evidence type="ECO:0000313" key="3">
    <source>
        <dbReference type="EMBL" id="KAB1263579.1"/>
    </source>
</evidence>